<protein>
    <recommendedName>
        <fullName evidence="1">N-acetyltransferase domain-containing protein</fullName>
    </recommendedName>
</protein>
<name>A0A1Y2MH72_EPING</name>
<dbReference type="InterPro" id="IPR000182">
    <property type="entry name" value="GNAT_dom"/>
</dbReference>
<evidence type="ECO:0000313" key="2">
    <source>
        <dbReference type="EMBL" id="OSS54857.1"/>
    </source>
</evidence>
<evidence type="ECO:0000313" key="3">
    <source>
        <dbReference type="Proteomes" id="UP000193240"/>
    </source>
</evidence>
<dbReference type="Proteomes" id="UP000193240">
    <property type="component" value="Unassembled WGS sequence"/>
</dbReference>
<accession>A0A1Y2MH72</accession>
<sequence length="152" mass="16369">MDPVLTTPRLKLTLLTHAEKGSEEFSWLHQLRSDKQAQFWSLHGPSATVQDTEKAAQHFLPSASHPLRIAYAIHDPSLPCDQSQFIGLITLHPLVPGAFLPLPAHLAPPPENKEGTLVTELAYALLPAAWGKGFATEALGAVLDALEANAGN</sequence>
<dbReference type="InParanoid" id="A0A1Y2MH72"/>
<evidence type="ECO:0000259" key="1">
    <source>
        <dbReference type="Pfam" id="PF13302"/>
    </source>
</evidence>
<dbReference type="InterPro" id="IPR016181">
    <property type="entry name" value="Acyl_CoA_acyltransferase"/>
</dbReference>
<dbReference type="SUPFAM" id="SSF55729">
    <property type="entry name" value="Acyl-CoA N-acyltransferases (Nat)"/>
    <property type="match status" value="1"/>
</dbReference>
<dbReference type="Pfam" id="PF13302">
    <property type="entry name" value="Acetyltransf_3"/>
    <property type="match status" value="1"/>
</dbReference>
<dbReference type="PANTHER" id="PTHR43792">
    <property type="entry name" value="GNAT FAMILY, PUTATIVE (AFU_ORTHOLOGUE AFUA_3G00765)-RELATED-RELATED"/>
    <property type="match status" value="1"/>
</dbReference>
<feature type="domain" description="N-acetyltransferase" evidence="1">
    <location>
        <begin position="27"/>
        <end position="147"/>
    </location>
</feature>
<dbReference type="Gene3D" id="3.40.630.30">
    <property type="match status" value="1"/>
</dbReference>
<gene>
    <name evidence="2" type="ORF">B5807_01791</name>
</gene>
<proteinExistence type="predicted"/>
<dbReference type="PANTHER" id="PTHR43792:SF1">
    <property type="entry name" value="N-ACETYLTRANSFERASE DOMAIN-CONTAINING PROTEIN"/>
    <property type="match status" value="1"/>
</dbReference>
<dbReference type="OMA" id="AWMANIV"/>
<organism evidence="2 3">
    <name type="scientific">Epicoccum nigrum</name>
    <name type="common">Soil fungus</name>
    <name type="synonym">Epicoccum purpurascens</name>
    <dbReference type="NCBI Taxonomy" id="105696"/>
    <lineage>
        <taxon>Eukaryota</taxon>
        <taxon>Fungi</taxon>
        <taxon>Dikarya</taxon>
        <taxon>Ascomycota</taxon>
        <taxon>Pezizomycotina</taxon>
        <taxon>Dothideomycetes</taxon>
        <taxon>Pleosporomycetidae</taxon>
        <taxon>Pleosporales</taxon>
        <taxon>Pleosporineae</taxon>
        <taxon>Didymellaceae</taxon>
        <taxon>Epicoccum</taxon>
    </lineage>
</organism>
<dbReference type="GO" id="GO:0016747">
    <property type="term" value="F:acyltransferase activity, transferring groups other than amino-acyl groups"/>
    <property type="evidence" value="ECO:0007669"/>
    <property type="project" value="InterPro"/>
</dbReference>
<dbReference type="AlphaFoldDB" id="A0A1Y2MH72"/>
<dbReference type="InterPro" id="IPR051531">
    <property type="entry name" value="N-acetyltransferase"/>
</dbReference>
<dbReference type="EMBL" id="KZ107838">
    <property type="protein sequence ID" value="OSS54857.1"/>
    <property type="molecule type" value="Genomic_DNA"/>
</dbReference>
<reference evidence="2 3" key="1">
    <citation type="journal article" date="2017" name="Genome Announc.">
        <title>Genome sequence of the saprophytic ascomycete Epicoccum nigrum ICMP 19927 strain isolated from New Zealand.</title>
        <authorList>
            <person name="Fokin M."/>
            <person name="Fleetwood D."/>
            <person name="Weir B.S."/>
            <person name="Villas-Boas S.G."/>
        </authorList>
    </citation>
    <scope>NUCLEOTIDE SEQUENCE [LARGE SCALE GENOMIC DNA]</scope>
    <source>
        <strain evidence="2 3">ICMP 19927</strain>
    </source>
</reference>
<keyword evidence="3" id="KW-1185">Reference proteome</keyword>